<dbReference type="PANTHER" id="PTHR11559">
    <property type="entry name" value="CARBOXYLESTERASE"/>
    <property type="match status" value="1"/>
</dbReference>
<feature type="transmembrane region" description="Helical" evidence="4">
    <location>
        <begin position="557"/>
        <end position="576"/>
    </location>
</feature>
<dbReference type="ESTHER" id="9pezi-a0a0c3gsz4">
    <property type="family name" value="Fungal_carboxylesterase_lipase"/>
</dbReference>
<keyword evidence="4" id="KW-0812">Transmembrane</keyword>
<dbReference type="InParanoid" id="A0A0C3GSZ4"/>
<evidence type="ECO:0000256" key="4">
    <source>
        <dbReference type="SAM" id="Phobius"/>
    </source>
</evidence>
<dbReference type="OrthoDB" id="408631at2759"/>
<dbReference type="STRING" id="913774.A0A0C3GSZ4"/>
<evidence type="ECO:0000256" key="3">
    <source>
        <dbReference type="RuleBase" id="RU361235"/>
    </source>
</evidence>
<evidence type="ECO:0000313" key="6">
    <source>
        <dbReference type="EMBL" id="KIM94494.1"/>
    </source>
</evidence>
<dbReference type="HOGENOM" id="CLU_006586_16_4_1"/>
<dbReference type="InterPro" id="IPR029058">
    <property type="entry name" value="AB_hydrolase_fold"/>
</dbReference>
<keyword evidence="7" id="KW-1185">Reference proteome</keyword>
<evidence type="ECO:0000259" key="5">
    <source>
        <dbReference type="Pfam" id="PF00135"/>
    </source>
</evidence>
<evidence type="ECO:0000256" key="2">
    <source>
        <dbReference type="ARBA" id="ARBA00022801"/>
    </source>
</evidence>
<feature type="chain" id="PRO_5005111270" description="Carboxylic ester hydrolase" evidence="3">
    <location>
        <begin position="21"/>
        <end position="577"/>
    </location>
</feature>
<dbReference type="Gene3D" id="3.40.50.1820">
    <property type="entry name" value="alpha/beta hydrolase"/>
    <property type="match status" value="1"/>
</dbReference>
<dbReference type="SUPFAM" id="SSF53474">
    <property type="entry name" value="alpha/beta-Hydrolases"/>
    <property type="match status" value="1"/>
</dbReference>
<gene>
    <name evidence="6" type="ORF">OIDMADRAFT_35040</name>
</gene>
<dbReference type="EMBL" id="KN832890">
    <property type="protein sequence ID" value="KIM94494.1"/>
    <property type="molecule type" value="Genomic_DNA"/>
</dbReference>
<dbReference type="AlphaFoldDB" id="A0A0C3GSZ4"/>
<accession>A0A0C3GSZ4</accession>
<proteinExistence type="inferred from homology"/>
<keyword evidence="4" id="KW-1133">Transmembrane helix</keyword>
<keyword evidence="2 3" id="KW-0378">Hydrolase</keyword>
<reference evidence="6 7" key="1">
    <citation type="submission" date="2014-04" db="EMBL/GenBank/DDBJ databases">
        <authorList>
            <consortium name="DOE Joint Genome Institute"/>
            <person name="Kuo A."/>
            <person name="Martino E."/>
            <person name="Perotto S."/>
            <person name="Kohler A."/>
            <person name="Nagy L.G."/>
            <person name="Floudas D."/>
            <person name="Copeland A."/>
            <person name="Barry K.W."/>
            <person name="Cichocki N."/>
            <person name="Veneault-Fourrey C."/>
            <person name="LaButti K."/>
            <person name="Lindquist E.A."/>
            <person name="Lipzen A."/>
            <person name="Lundell T."/>
            <person name="Morin E."/>
            <person name="Murat C."/>
            <person name="Sun H."/>
            <person name="Tunlid A."/>
            <person name="Henrissat B."/>
            <person name="Grigoriev I.V."/>
            <person name="Hibbett D.S."/>
            <person name="Martin F."/>
            <person name="Nordberg H.P."/>
            <person name="Cantor M.N."/>
            <person name="Hua S.X."/>
        </authorList>
    </citation>
    <scope>NUCLEOTIDE SEQUENCE [LARGE SCALE GENOMIC DNA]</scope>
    <source>
        <strain evidence="6 7">Zn</strain>
    </source>
</reference>
<feature type="signal peptide" evidence="3">
    <location>
        <begin position="1"/>
        <end position="20"/>
    </location>
</feature>
<dbReference type="InterPro" id="IPR019826">
    <property type="entry name" value="Carboxylesterase_B_AS"/>
</dbReference>
<feature type="domain" description="Carboxylesterase type B" evidence="5">
    <location>
        <begin position="22"/>
        <end position="503"/>
    </location>
</feature>
<name>A0A0C3GSZ4_OIDMZ</name>
<dbReference type="InterPro" id="IPR050309">
    <property type="entry name" value="Type-B_Carboxylest/Lipase"/>
</dbReference>
<keyword evidence="3" id="KW-0732">Signal</keyword>
<dbReference type="Pfam" id="PF00135">
    <property type="entry name" value="COesterase"/>
    <property type="match status" value="1"/>
</dbReference>
<dbReference type="Proteomes" id="UP000054321">
    <property type="component" value="Unassembled WGS sequence"/>
</dbReference>
<evidence type="ECO:0000256" key="1">
    <source>
        <dbReference type="ARBA" id="ARBA00005964"/>
    </source>
</evidence>
<dbReference type="InterPro" id="IPR002018">
    <property type="entry name" value="CarbesteraseB"/>
</dbReference>
<organism evidence="6 7">
    <name type="scientific">Oidiodendron maius (strain Zn)</name>
    <dbReference type="NCBI Taxonomy" id="913774"/>
    <lineage>
        <taxon>Eukaryota</taxon>
        <taxon>Fungi</taxon>
        <taxon>Dikarya</taxon>
        <taxon>Ascomycota</taxon>
        <taxon>Pezizomycotina</taxon>
        <taxon>Leotiomycetes</taxon>
        <taxon>Leotiomycetes incertae sedis</taxon>
        <taxon>Myxotrichaceae</taxon>
        <taxon>Oidiodendron</taxon>
    </lineage>
</organism>
<sequence>MHSFLPSLFIVVSGLARVRAAPTATIPAGTVLGTTCTNGASAFLSIPFAKSPIGDLRWTSPQAYNETFPANGLNATTKGAICIQFGGVEFTEQGFTEDENCLFLDVWVPKNANSTSNLPVKVWIHGGGEQGGGTQNPIFDGCNLAGHDTVVVSISYRLGPLGFLTLASAGISGNFGIQDILLGLEWVQSHIAAFGGNPNKIVLFGQSAGALNTFIISTLPQATSLISAAIYESGYGPQIATSNTVNTIGTTYAAKLNCSTTDAACLRAVLTSDLKTAAPTAPFAIIYSNLNPTSLGFQPHVDGVTIPAQPWSIGPKVPMIIGSNSLEGGVFTIGTYGADPSAANYSSFLATNFGPAASTVAEQYPLTLPAFTSTGKPGFAAIATVMTEAMFYCPVYQALLKAESNNIPVFTYLNSHTPSCPAVPLPIPGATHSTEVPYVFGNDVNQQGVICNFSAAENVISEELIAAWSAMAATGNPSVQGAWEWPQWDNSTSKGVNIANATSIGVVDYSQCGFWDTIDNTYLNFTDSSANASSTNTTSGTGSGTGSKTGNGAESRAVIGLWGLVIAVGVSVSILIG</sequence>
<dbReference type="GO" id="GO:0016787">
    <property type="term" value="F:hydrolase activity"/>
    <property type="evidence" value="ECO:0007669"/>
    <property type="project" value="UniProtKB-KW"/>
</dbReference>
<keyword evidence="4" id="KW-0472">Membrane</keyword>
<dbReference type="EC" id="3.1.1.-" evidence="3"/>
<evidence type="ECO:0000313" key="7">
    <source>
        <dbReference type="Proteomes" id="UP000054321"/>
    </source>
</evidence>
<dbReference type="PROSITE" id="PS00122">
    <property type="entry name" value="CARBOXYLESTERASE_B_1"/>
    <property type="match status" value="1"/>
</dbReference>
<reference evidence="7" key="2">
    <citation type="submission" date="2015-01" db="EMBL/GenBank/DDBJ databases">
        <title>Evolutionary Origins and Diversification of the Mycorrhizal Mutualists.</title>
        <authorList>
            <consortium name="DOE Joint Genome Institute"/>
            <consortium name="Mycorrhizal Genomics Consortium"/>
            <person name="Kohler A."/>
            <person name="Kuo A."/>
            <person name="Nagy L.G."/>
            <person name="Floudas D."/>
            <person name="Copeland A."/>
            <person name="Barry K.W."/>
            <person name="Cichocki N."/>
            <person name="Veneault-Fourrey C."/>
            <person name="LaButti K."/>
            <person name="Lindquist E.A."/>
            <person name="Lipzen A."/>
            <person name="Lundell T."/>
            <person name="Morin E."/>
            <person name="Murat C."/>
            <person name="Riley R."/>
            <person name="Ohm R."/>
            <person name="Sun H."/>
            <person name="Tunlid A."/>
            <person name="Henrissat B."/>
            <person name="Grigoriev I.V."/>
            <person name="Hibbett D.S."/>
            <person name="Martin F."/>
        </authorList>
    </citation>
    <scope>NUCLEOTIDE SEQUENCE [LARGE SCALE GENOMIC DNA]</scope>
    <source>
        <strain evidence="7">Zn</strain>
    </source>
</reference>
<comment type="similarity">
    <text evidence="1 3">Belongs to the type-B carboxylesterase/lipase family.</text>
</comment>
<protein>
    <recommendedName>
        <fullName evidence="3">Carboxylic ester hydrolase</fullName>
        <ecNumber evidence="3">3.1.1.-</ecNumber>
    </recommendedName>
</protein>